<sequence length="123" mass="13825">MKKIIIGGILCLLTLAGCDNEKVVKPDTASNASHLMKLQIDNQNYSAFQSLFYEGTETAVSIDTFQEFEEISTAGADFKNFELVTFTNGEMLLVEFKPKADDEDEYKIVNVKRVPDDMKALFK</sequence>
<organism evidence="1 2">
    <name type="scientific">Virgibacillus kekensis</name>
    <dbReference type="NCBI Taxonomy" id="202261"/>
    <lineage>
        <taxon>Bacteria</taxon>
        <taxon>Bacillati</taxon>
        <taxon>Bacillota</taxon>
        <taxon>Bacilli</taxon>
        <taxon>Bacillales</taxon>
        <taxon>Bacillaceae</taxon>
        <taxon>Virgibacillus</taxon>
    </lineage>
</organism>
<comment type="caution">
    <text evidence="1">The sequence shown here is derived from an EMBL/GenBank/DDBJ whole genome shotgun (WGS) entry which is preliminary data.</text>
</comment>
<protein>
    <recommendedName>
        <fullName evidence="3">Lipoprotein</fullName>
    </recommendedName>
</protein>
<name>A0ABV9DMQ9_9BACI</name>
<evidence type="ECO:0008006" key="3">
    <source>
        <dbReference type="Google" id="ProtNLM"/>
    </source>
</evidence>
<dbReference type="Proteomes" id="UP001595989">
    <property type="component" value="Unassembled WGS sequence"/>
</dbReference>
<proteinExistence type="predicted"/>
<dbReference type="RefSeq" id="WP_390299799.1">
    <property type="nucleotide sequence ID" value="NZ_JBHSFU010000015.1"/>
</dbReference>
<keyword evidence="2" id="KW-1185">Reference proteome</keyword>
<reference evidence="2" key="1">
    <citation type="journal article" date="2019" name="Int. J. Syst. Evol. Microbiol.">
        <title>The Global Catalogue of Microorganisms (GCM) 10K type strain sequencing project: providing services to taxonomists for standard genome sequencing and annotation.</title>
        <authorList>
            <consortium name="The Broad Institute Genomics Platform"/>
            <consortium name="The Broad Institute Genome Sequencing Center for Infectious Disease"/>
            <person name="Wu L."/>
            <person name="Ma J."/>
        </authorList>
    </citation>
    <scope>NUCLEOTIDE SEQUENCE [LARGE SCALE GENOMIC DNA]</scope>
    <source>
        <strain evidence="2">CGMCC 4.7426</strain>
    </source>
</reference>
<dbReference type="PROSITE" id="PS51257">
    <property type="entry name" value="PROKAR_LIPOPROTEIN"/>
    <property type="match status" value="1"/>
</dbReference>
<evidence type="ECO:0000313" key="2">
    <source>
        <dbReference type="Proteomes" id="UP001595989"/>
    </source>
</evidence>
<evidence type="ECO:0000313" key="1">
    <source>
        <dbReference type="EMBL" id="MFC4560176.1"/>
    </source>
</evidence>
<dbReference type="EMBL" id="JBHSFU010000015">
    <property type="protein sequence ID" value="MFC4560176.1"/>
    <property type="molecule type" value="Genomic_DNA"/>
</dbReference>
<gene>
    <name evidence="1" type="ORF">ACFO3D_18630</name>
</gene>
<accession>A0ABV9DMQ9</accession>